<dbReference type="Pfam" id="PF13460">
    <property type="entry name" value="NAD_binding_10"/>
    <property type="match status" value="1"/>
</dbReference>
<evidence type="ECO:0000313" key="2">
    <source>
        <dbReference type="EMBL" id="TQL43085.1"/>
    </source>
</evidence>
<dbReference type="InterPro" id="IPR016040">
    <property type="entry name" value="NAD(P)-bd_dom"/>
</dbReference>
<dbReference type="GO" id="GO:0044877">
    <property type="term" value="F:protein-containing complex binding"/>
    <property type="evidence" value="ECO:0007669"/>
    <property type="project" value="TreeGrafter"/>
</dbReference>
<name>A0A542Y4S8_9MICO</name>
<reference evidence="2 3" key="1">
    <citation type="submission" date="2019-06" db="EMBL/GenBank/DDBJ databases">
        <title>Sequencing the genomes of 1000 actinobacteria strains.</title>
        <authorList>
            <person name="Klenk H.-P."/>
        </authorList>
    </citation>
    <scope>NUCLEOTIDE SEQUENCE [LARGE SCALE GENOMIC DNA]</scope>
    <source>
        <strain evidence="2 3">DSM 8803</strain>
    </source>
</reference>
<proteinExistence type="predicted"/>
<dbReference type="Gene3D" id="3.40.50.720">
    <property type="entry name" value="NAD(P)-binding Rossmann-like Domain"/>
    <property type="match status" value="1"/>
</dbReference>
<dbReference type="SUPFAM" id="SSF51735">
    <property type="entry name" value="NAD(P)-binding Rossmann-fold domains"/>
    <property type="match status" value="1"/>
</dbReference>
<evidence type="ECO:0000313" key="3">
    <source>
        <dbReference type="Proteomes" id="UP000319094"/>
    </source>
</evidence>
<dbReference type="PANTHER" id="PTHR12126">
    <property type="entry name" value="NADH-UBIQUINONE OXIDOREDUCTASE 39 KDA SUBUNIT-RELATED"/>
    <property type="match status" value="1"/>
</dbReference>
<dbReference type="InterPro" id="IPR036291">
    <property type="entry name" value="NAD(P)-bd_dom_sf"/>
</dbReference>
<gene>
    <name evidence="2" type="ORF">FB468_1100</name>
</gene>
<dbReference type="InterPro" id="IPR051207">
    <property type="entry name" value="ComplexI_NDUFA9_subunit"/>
</dbReference>
<dbReference type="PANTHER" id="PTHR12126:SF11">
    <property type="entry name" value="NADH DEHYDROGENASE [UBIQUINONE] 1 ALPHA SUBCOMPLEX SUBUNIT 9, MITOCHONDRIAL"/>
    <property type="match status" value="1"/>
</dbReference>
<keyword evidence="3" id="KW-1185">Reference proteome</keyword>
<dbReference type="AlphaFoldDB" id="A0A542Y4S8"/>
<organism evidence="2 3">
    <name type="scientific">Leucobacter komagatae</name>
    <dbReference type="NCBI Taxonomy" id="55969"/>
    <lineage>
        <taxon>Bacteria</taxon>
        <taxon>Bacillati</taxon>
        <taxon>Actinomycetota</taxon>
        <taxon>Actinomycetes</taxon>
        <taxon>Micrococcales</taxon>
        <taxon>Microbacteriaceae</taxon>
        <taxon>Leucobacter</taxon>
    </lineage>
</organism>
<sequence length="272" mass="27901">MRIAVAGSTGTVGAHVVRQALAAGHDVVAISRHPGGPPSAGAVGSEPGEALSLGAASPGALTTLAADLTAATAPRLDGVDALIDVSASGKLSGSETFFGAVTENLLRAASASGVRHYIALSIVGAAQNPYGYYAGKALQERLVSEGPVPWTVLRATQFFEFAEQSAFSVGKWSAIVKMRTQPVAAASVARRLLELAVGEPQGFAQDLAGPDELWLAELGRMVFETHGLGQSVIELPLPGRFGRAVRSGACLPGPDAMIDSVSYEDWLVGGAR</sequence>
<protein>
    <submittedName>
        <fullName evidence="2">Uncharacterized protein YbjT (DUF2867 family)</fullName>
    </submittedName>
</protein>
<feature type="domain" description="NAD(P)-binding" evidence="1">
    <location>
        <begin position="7"/>
        <end position="195"/>
    </location>
</feature>
<accession>A0A542Y4S8</accession>
<dbReference type="RefSeq" id="WP_141886451.1">
    <property type="nucleotide sequence ID" value="NZ_BAAAUY010000012.1"/>
</dbReference>
<dbReference type="OrthoDB" id="9771302at2"/>
<dbReference type="Proteomes" id="UP000319094">
    <property type="component" value="Unassembled WGS sequence"/>
</dbReference>
<dbReference type="EMBL" id="VFON01000001">
    <property type="protein sequence ID" value="TQL43085.1"/>
    <property type="molecule type" value="Genomic_DNA"/>
</dbReference>
<comment type="caution">
    <text evidence="2">The sequence shown here is derived from an EMBL/GenBank/DDBJ whole genome shotgun (WGS) entry which is preliminary data.</text>
</comment>
<evidence type="ECO:0000259" key="1">
    <source>
        <dbReference type="Pfam" id="PF13460"/>
    </source>
</evidence>